<dbReference type="Pfam" id="PF00582">
    <property type="entry name" value="Usp"/>
    <property type="match status" value="1"/>
</dbReference>
<evidence type="ECO:0000313" key="2">
    <source>
        <dbReference type="EMBL" id="KAK6166943.1"/>
    </source>
</evidence>
<dbReference type="PANTHER" id="PTHR46989:SF3">
    <property type="entry name" value="USPA DOMAIN-CONTAINING PROTEIN"/>
    <property type="match status" value="1"/>
</dbReference>
<dbReference type="CDD" id="cd23659">
    <property type="entry name" value="USP_At3g01520-like"/>
    <property type="match status" value="1"/>
</dbReference>
<name>A0AAN8G3A0_PATCE</name>
<comment type="caution">
    <text evidence="2">The sequence shown here is derived from an EMBL/GenBank/DDBJ whole genome shotgun (WGS) entry which is preliminary data.</text>
</comment>
<evidence type="ECO:0000313" key="3">
    <source>
        <dbReference type="Proteomes" id="UP001347796"/>
    </source>
</evidence>
<dbReference type="Proteomes" id="UP001347796">
    <property type="component" value="Unassembled WGS sequence"/>
</dbReference>
<proteinExistence type="predicted"/>
<dbReference type="SUPFAM" id="SSF52402">
    <property type="entry name" value="Adenine nucleotide alpha hydrolases-like"/>
    <property type="match status" value="1"/>
</dbReference>
<feature type="domain" description="UspA" evidence="1">
    <location>
        <begin position="9"/>
        <end position="144"/>
    </location>
</feature>
<dbReference type="InterPro" id="IPR006015">
    <property type="entry name" value="Universal_stress_UspA"/>
</dbReference>
<dbReference type="Gene3D" id="3.40.50.620">
    <property type="entry name" value="HUPs"/>
    <property type="match status" value="1"/>
</dbReference>
<dbReference type="PRINTS" id="PR01438">
    <property type="entry name" value="UNVRSLSTRESS"/>
</dbReference>
<gene>
    <name evidence="2" type="ORF">SNE40_023538</name>
</gene>
<dbReference type="AlphaFoldDB" id="A0AAN8G3A0"/>
<dbReference type="PANTHER" id="PTHR46989">
    <property type="entry name" value="USP DOMAIN-CONTAINING PROTEIN"/>
    <property type="match status" value="1"/>
</dbReference>
<dbReference type="InterPro" id="IPR014729">
    <property type="entry name" value="Rossmann-like_a/b/a_fold"/>
</dbReference>
<protein>
    <recommendedName>
        <fullName evidence="1">UspA domain-containing protein</fullName>
    </recommendedName>
</protein>
<keyword evidence="3" id="KW-1185">Reference proteome</keyword>
<evidence type="ECO:0000259" key="1">
    <source>
        <dbReference type="Pfam" id="PF00582"/>
    </source>
</evidence>
<organism evidence="2 3">
    <name type="scientific">Patella caerulea</name>
    <name type="common">Rayed Mediterranean limpet</name>
    <dbReference type="NCBI Taxonomy" id="87958"/>
    <lineage>
        <taxon>Eukaryota</taxon>
        <taxon>Metazoa</taxon>
        <taxon>Spiralia</taxon>
        <taxon>Lophotrochozoa</taxon>
        <taxon>Mollusca</taxon>
        <taxon>Gastropoda</taxon>
        <taxon>Patellogastropoda</taxon>
        <taxon>Patelloidea</taxon>
        <taxon>Patellidae</taxon>
        <taxon>Patella</taxon>
    </lineage>
</organism>
<reference evidence="2 3" key="1">
    <citation type="submission" date="2024-01" db="EMBL/GenBank/DDBJ databases">
        <title>The genome of the rayed Mediterranean limpet Patella caerulea (Linnaeus, 1758).</title>
        <authorList>
            <person name="Anh-Thu Weber A."/>
            <person name="Halstead-Nussloch G."/>
        </authorList>
    </citation>
    <scope>NUCLEOTIDE SEQUENCE [LARGE SCALE GENOMIC DNA]</scope>
    <source>
        <strain evidence="2">AATW-2023a</strain>
        <tissue evidence="2">Whole specimen</tissue>
    </source>
</reference>
<sequence length="148" mass="16391">MAAGAKRMVAIAVDESEHSSHAFEFYCDHIRKDGDYLTLIHVPESYDLTLASPAIVEQILKEVEGKVEALEKKYKELLTAKKLSGKFRTASGKPGEVIVDIVKQEKADLVVTGTRGLGKFRRTIMGSVSDYIIHHSPVPVLVCRHKTT</sequence>
<dbReference type="EMBL" id="JAZGQO010000021">
    <property type="protein sequence ID" value="KAK6166943.1"/>
    <property type="molecule type" value="Genomic_DNA"/>
</dbReference>
<accession>A0AAN8G3A0</accession>
<dbReference type="InterPro" id="IPR006016">
    <property type="entry name" value="UspA"/>
</dbReference>